<dbReference type="GO" id="GO:0005829">
    <property type="term" value="C:cytosol"/>
    <property type="evidence" value="ECO:0007669"/>
    <property type="project" value="TreeGrafter"/>
</dbReference>
<evidence type="ECO:0000256" key="3">
    <source>
        <dbReference type="ARBA" id="ARBA00022605"/>
    </source>
</evidence>
<dbReference type="HOGENOM" id="CLU_031953_2_0_1"/>
<evidence type="ECO:0000256" key="7">
    <source>
        <dbReference type="ARBA" id="ARBA00023027"/>
    </source>
</evidence>
<dbReference type="RefSeq" id="XP_005758662.1">
    <property type="nucleotide sequence ID" value="XM_005758605.1"/>
</dbReference>
<feature type="domain" description="Isopropylmalate dehydrogenase-like" evidence="9">
    <location>
        <begin position="18"/>
        <end position="157"/>
    </location>
</feature>
<dbReference type="GO" id="GO:0046872">
    <property type="term" value="F:metal ion binding"/>
    <property type="evidence" value="ECO:0007669"/>
    <property type="project" value="UniProtKB-KW"/>
</dbReference>
<keyword evidence="8" id="KW-0100">Branched-chain amino acid biosynthesis</keyword>
<evidence type="ECO:0000256" key="4">
    <source>
        <dbReference type="ARBA" id="ARBA00022723"/>
    </source>
</evidence>
<evidence type="ECO:0000313" key="10">
    <source>
        <dbReference type="EnsemblProtists" id="EOD06233"/>
    </source>
</evidence>
<evidence type="ECO:0000256" key="2">
    <source>
        <dbReference type="ARBA" id="ARBA00022430"/>
    </source>
</evidence>
<keyword evidence="3" id="KW-0028">Amino-acid biosynthesis</keyword>
<evidence type="ECO:0000256" key="6">
    <source>
        <dbReference type="ARBA" id="ARBA00023002"/>
    </source>
</evidence>
<evidence type="ECO:0000313" key="11">
    <source>
        <dbReference type="Proteomes" id="UP000013827"/>
    </source>
</evidence>
<dbReference type="PaxDb" id="2903-EOD06233"/>
<evidence type="ECO:0000259" key="9">
    <source>
        <dbReference type="SMART" id="SM01329"/>
    </source>
</evidence>
<protein>
    <recommendedName>
        <fullName evidence="9">Isopropylmalate dehydrogenase-like domain-containing protein</fullName>
    </recommendedName>
</protein>
<accession>A0A0D3I4P8</accession>
<dbReference type="AlphaFoldDB" id="A0A0D3I4P8"/>
<dbReference type="Pfam" id="PF00180">
    <property type="entry name" value="Iso_dh"/>
    <property type="match status" value="1"/>
</dbReference>
<evidence type="ECO:0000256" key="1">
    <source>
        <dbReference type="ARBA" id="ARBA00007769"/>
    </source>
</evidence>
<reference evidence="11" key="1">
    <citation type="journal article" date="2013" name="Nature">
        <title>Pan genome of the phytoplankton Emiliania underpins its global distribution.</title>
        <authorList>
            <person name="Read B.A."/>
            <person name="Kegel J."/>
            <person name="Klute M.J."/>
            <person name="Kuo A."/>
            <person name="Lefebvre S.C."/>
            <person name="Maumus F."/>
            <person name="Mayer C."/>
            <person name="Miller J."/>
            <person name="Monier A."/>
            <person name="Salamov A."/>
            <person name="Young J."/>
            <person name="Aguilar M."/>
            <person name="Claverie J.M."/>
            <person name="Frickenhaus S."/>
            <person name="Gonzalez K."/>
            <person name="Herman E.K."/>
            <person name="Lin Y.C."/>
            <person name="Napier J."/>
            <person name="Ogata H."/>
            <person name="Sarno A.F."/>
            <person name="Shmutz J."/>
            <person name="Schroeder D."/>
            <person name="de Vargas C."/>
            <person name="Verret F."/>
            <person name="von Dassow P."/>
            <person name="Valentin K."/>
            <person name="Van de Peer Y."/>
            <person name="Wheeler G."/>
            <person name="Dacks J.B."/>
            <person name="Delwiche C.F."/>
            <person name="Dyhrman S.T."/>
            <person name="Glockner G."/>
            <person name="John U."/>
            <person name="Richards T."/>
            <person name="Worden A.Z."/>
            <person name="Zhang X."/>
            <person name="Grigoriev I.V."/>
            <person name="Allen A.E."/>
            <person name="Bidle K."/>
            <person name="Borodovsky M."/>
            <person name="Bowler C."/>
            <person name="Brownlee C."/>
            <person name="Cock J.M."/>
            <person name="Elias M."/>
            <person name="Gladyshev V.N."/>
            <person name="Groth M."/>
            <person name="Guda C."/>
            <person name="Hadaegh A."/>
            <person name="Iglesias-Rodriguez M.D."/>
            <person name="Jenkins J."/>
            <person name="Jones B.M."/>
            <person name="Lawson T."/>
            <person name="Leese F."/>
            <person name="Lindquist E."/>
            <person name="Lobanov A."/>
            <person name="Lomsadze A."/>
            <person name="Malik S.B."/>
            <person name="Marsh M.E."/>
            <person name="Mackinder L."/>
            <person name="Mock T."/>
            <person name="Mueller-Roeber B."/>
            <person name="Pagarete A."/>
            <person name="Parker M."/>
            <person name="Probert I."/>
            <person name="Quesneville H."/>
            <person name="Raines C."/>
            <person name="Rensing S.A."/>
            <person name="Riano-Pachon D.M."/>
            <person name="Richier S."/>
            <person name="Rokitta S."/>
            <person name="Shiraiwa Y."/>
            <person name="Soanes D.M."/>
            <person name="van der Giezen M."/>
            <person name="Wahlund T.M."/>
            <person name="Williams B."/>
            <person name="Wilson W."/>
            <person name="Wolfe G."/>
            <person name="Wurch L.L."/>
        </authorList>
    </citation>
    <scope>NUCLEOTIDE SEQUENCE</scope>
</reference>
<sequence length="157" mass="16553">MLARGLIRRSFAARSAHTIAVLPGDGIGPEVMDEAVKVLDKAAGKFGLSLDLQPALIGGAAYDAHGEHFPESTRELCARSAAILYGSVGGPVAEQHLPKWADAEKNSILGMRRAFDLAVNLRPAAIFPSIAHACPLRPEIVAEGVDLLIVRELLGGI</sequence>
<keyword evidence="6" id="KW-0560">Oxidoreductase</keyword>
<dbReference type="SUPFAM" id="SSF53659">
    <property type="entry name" value="Isocitrate/Isopropylmalate dehydrogenase-like"/>
    <property type="match status" value="1"/>
</dbReference>
<dbReference type="EnsemblProtists" id="EOD06233">
    <property type="protein sequence ID" value="EOD06233"/>
    <property type="gene ID" value="EMIHUDRAFT_259018"/>
</dbReference>
<reference evidence="10" key="2">
    <citation type="submission" date="2024-10" db="UniProtKB">
        <authorList>
            <consortium name="EnsemblProtists"/>
        </authorList>
    </citation>
    <scope>IDENTIFICATION</scope>
</reference>
<organism evidence="10 11">
    <name type="scientific">Emiliania huxleyi (strain CCMP1516)</name>
    <dbReference type="NCBI Taxonomy" id="280463"/>
    <lineage>
        <taxon>Eukaryota</taxon>
        <taxon>Haptista</taxon>
        <taxon>Haptophyta</taxon>
        <taxon>Prymnesiophyceae</taxon>
        <taxon>Isochrysidales</taxon>
        <taxon>Noelaerhabdaceae</taxon>
        <taxon>Emiliania</taxon>
    </lineage>
</organism>
<dbReference type="eggNOG" id="KOG0786">
    <property type="taxonomic scope" value="Eukaryota"/>
</dbReference>
<name>A0A0D3I4P8_EMIH1</name>
<dbReference type="SMART" id="SM01329">
    <property type="entry name" value="Iso_dh"/>
    <property type="match status" value="1"/>
</dbReference>
<evidence type="ECO:0000256" key="8">
    <source>
        <dbReference type="ARBA" id="ARBA00023304"/>
    </source>
</evidence>
<dbReference type="Gene3D" id="3.40.718.10">
    <property type="entry name" value="Isopropylmalate Dehydrogenase"/>
    <property type="match status" value="1"/>
</dbReference>
<keyword evidence="7" id="KW-0520">NAD</keyword>
<dbReference type="InterPro" id="IPR004429">
    <property type="entry name" value="Isopropylmalate_DH"/>
</dbReference>
<comment type="similarity">
    <text evidence="1">Belongs to the isocitrate and isopropylmalate dehydrogenases family.</text>
</comment>
<dbReference type="KEGG" id="ehx:EMIHUDRAFT_259018"/>
<dbReference type="Proteomes" id="UP000013827">
    <property type="component" value="Unassembled WGS sequence"/>
</dbReference>
<evidence type="ECO:0000256" key="5">
    <source>
        <dbReference type="ARBA" id="ARBA00022842"/>
    </source>
</evidence>
<dbReference type="GO" id="GO:0009098">
    <property type="term" value="P:L-leucine biosynthetic process"/>
    <property type="evidence" value="ECO:0007669"/>
    <property type="project" value="UniProtKB-KW"/>
</dbReference>
<keyword evidence="11" id="KW-1185">Reference proteome</keyword>
<dbReference type="GeneID" id="17252383"/>
<dbReference type="GO" id="GO:0003862">
    <property type="term" value="F:3-isopropylmalate dehydrogenase activity"/>
    <property type="evidence" value="ECO:0007669"/>
    <property type="project" value="InterPro"/>
</dbReference>
<dbReference type="STRING" id="2903.R1B9A1"/>
<keyword evidence="4" id="KW-0479">Metal-binding</keyword>
<dbReference type="PANTHER" id="PTHR42979:SF1">
    <property type="entry name" value="3-ISOPROPYLMALATE DEHYDROGENASE"/>
    <property type="match status" value="1"/>
</dbReference>
<keyword evidence="2" id="KW-0432">Leucine biosynthesis</keyword>
<dbReference type="InterPro" id="IPR024084">
    <property type="entry name" value="IsoPropMal-DH-like_dom"/>
</dbReference>
<keyword evidence="5" id="KW-0460">Magnesium</keyword>
<proteinExistence type="inferred from homology"/>
<dbReference type="PANTHER" id="PTHR42979">
    <property type="entry name" value="3-ISOPROPYLMALATE DEHYDROGENASE"/>
    <property type="match status" value="1"/>
</dbReference>